<organism evidence="3 4">
    <name type="scientific">Triparma laevis f. inornata</name>
    <dbReference type="NCBI Taxonomy" id="1714386"/>
    <lineage>
        <taxon>Eukaryota</taxon>
        <taxon>Sar</taxon>
        <taxon>Stramenopiles</taxon>
        <taxon>Ochrophyta</taxon>
        <taxon>Bolidophyceae</taxon>
        <taxon>Parmales</taxon>
        <taxon>Triparmaceae</taxon>
        <taxon>Triparma</taxon>
    </lineage>
</organism>
<dbReference type="Gene3D" id="3.40.30.10">
    <property type="entry name" value="Glutaredoxin"/>
    <property type="match status" value="1"/>
</dbReference>
<evidence type="ECO:0000313" key="4">
    <source>
        <dbReference type="Proteomes" id="UP001162640"/>
    </source>
</evidence>
<feature type="chain" id="PRO_5040856100" description="GST N-terminal domain-containing protein" evidence="1">
    <location>
        <begin position="24"/>
        <end position="266"/>
    </location>
</feature>
<dbReference type="InterPro" id="IPR004045">
    <property type="entry name" value="Glutathione_S-Trfase_N"/>
</dbReference>
<dbReference type="InterPro" id="IPR007494">
    <property type="entry name" value="Glutaredoxin2_C"/>
</dbReference>
<protein>
    <recommendedName>
        <fullName evidence="2">GST N-terminal domain-containing protein</fullName>
    </recommendedName>
</protein>
<dbReference type="Pfam" id="PF13409">
    <property type="entry name" value="GST_N_2"/>
    <property type="match status" value="1"/>
</dbReference>
<reference evidence="4" key="1">
    <citation type="journal article" date="2023" name="Commun. Biol.">
        <title>Genome analysis of Parmales, the sister group of diatoms, reveals the evolutionary specialization of diatoms from phago-mixotrophs to photoautotrophs.</title>
        <authorList>
            <person name="Ban H."/>
            <person name="Sato S."/>
            <person name="Yoshikawa S."/>
            <person name="Yamada K."/>
            <person name="Nakamura Y."/>
            <person name="Ichinomiya M."/>
            <person name="Sato N."/>
            <person name="Blanc-Mathieu R."/>
            <person name="Endo H."/>
            <person name="Kuwata A."/>
            <person name="Ogata H."/>
        </authorList>
    </citation>
    <scope>NUCLEOTIDE SEQUENCE [LARGE SCALE GENOMIC DNA]</scope>
</reference>
<name>A0A9W7BJH4_9STRA</name>
<dbReference type="InterPro" id="IPR036282">
    <property type="entry name" value="Glutathione-S-Trfase_C_sf"/>
</dbReference>
<proteinExistence type="predicted"/>
<accession>A0A9W7BJH4</accession>
<dbReference type="Proteomes" id="UP001162640">
    <property type="component" value="Unassembled WGS sequence"/>
</dbReference>
<dbReference type="AlphaFoldDB" id="A0A9W7BJH4"/>
<gene>
    <name evidence="3" type="ORF">TL16_g11340</name>
</gene>
<feature type="domain" description="GST N-terminal" evidence="2">
    <location>
        <begin position="33"/>
        <end position="121"/>
    </location>
</feature>
<keyword evidence="1" id="KW-0732">Signal</keyword>
<feature type="signal peptide" evidence="1">
    <location>
        <begin position="1"/>
        <end position="23"/>
    </location>
</feature>
<dbReference type="Gene3D" id="1.20.1050.10">
    <property type="match status" value="1"/>
</dbReference>
<evidence type="ECO:0000256" key="1">
    <source>
        <dbReference type="SAM" id="SignalP"/>
    </source>
</evidence>
<sequence length="266" mass="30176">MNSLRKQPLGLALGLALGFLGRGLLTQAAKAPSPLILHIYDHCPFCIRVELFLTRNKIPYERVLYGYGSGASSEKKGYDEDGGPKKLMGKKLLPVLEISGKMYGESLEIVGRIQCFPSVPSYPCSGSPSRLNEWKKTFSPLKSSLVRPRIVHLTHLKDWSDPRDVAYAQNKYKNMGFDYADVMEKSEEFKREISESLKNLDNDVLRGNNPVSINEYGWGIDDLCLLPDLRSLTVVKGVFWPERVRRYLEESFRDCPGELYDDYAVE</sequence>
<dbReference type="InterPro" id="IPR036249">
    <property type="entry name" value="Thioredoxin-like_sf"/>
</dbReference>
<dbReference type="SUPFAM" id="SSF47616">
    <property type="entry name" value="GST C-terminal domain-like"/>
    <property type="match status" value="1"/>
</dbReference>
<dbReference type="Pfam" id="PF04399">
    <property type="entry name" value="Glutaredoxin2_C"/>
    <property type="match status" value="1"/>
</dbReference>
<comment type="caution">
    <text evidence="3">The sequence shown here is derived from an EMBL/GenBank/DDBJ whole genome shotgun (WGS) entry which is preliminary data.</text>
</comment>
<evidence type="ECO:0000259" key="2">
    <source>
        <dbReference type="PROSITE" id="PS50404"/>
    </source>
</evidence>
<evidence type="ECO:0000313" key="3">
    <source>
        <dbReference type="EMBL" id="GMH89055.1"/>
    </source>
</evidence>
<dbReference type="SUPFAM" id="SSF52833">
    <property type="entry name" value="Thioredoxin-like"/>
    <property type="match status" value="1"/>
</dbReference>
<dbReference type="EMBL" id="BLQM01000423">
    <property type="protein sequence ID" value="GMH89055.1"/>
    <property type="molecule type" value="Genomic_DNA"/>
</dbReference>
<dbReference type="PROSITE" id="PS50404">
    <property type="entry name" value="GST_NTER"/>
    <property type="match status" value="1"/>
</dbReference>